<evidence type="ECO:0000256" key="5">
    <source>
        <dbReference type="ARBA" id="ARBA00022676"/>
    </source>
</evidence>
<comment type="catalytic activity">
    <reaction evidence="1 10">
        <text>Transfers a segment of a (1-&gt;4)-alpha-D-glucan to a new position in an acceptor, which may be glucose or a (1-&gt;4)-alpha-D-glucan.</text>
        <dbReference type="EC" id="2.4.1.25"/>
    </reaction>
</comment>
<dbReference type="EMBL" id="QAAD01000004">
    <property type="protein sequence ID" value="PTN09507.1"/>
    <property type="molecule type" value="Genomic_DNA"/>
</dbReference>
<keyword evidence="5 10" id="KW-0328">Glycosyltransferase</keyword>
<keyword evidence="12" id="KW-1185">Reference proteome</keyword>
<dbReference type="NCBIfam" id="NF011080">
    <property type="entry name" value="PRK14508.1-3"/>
    <property type="match status" value="1"/>
</dbReference>
<evidence type="ECO:0000256" key="9">
    <source>
        <dbReference type="ARBA" id="ARBA00031501"/>
    </source>
</evidence>
<dbReference type="InterPro" id="IPR017853">
    <property type="entry name" value="GH"/>
</dbReference>
<dbReference type="Gene3D" id="3.20.20.80">
    <property type="entry name" value="Glycosidases"/>
    <property type="match status" value="1"/>
</dbReference>
<comment type="caution">
    <text evidence="11">The sequence shown here is derived from an EMBL/GenBank/DDBJ whole genome shotgun (WGS) entry which is preliminary data.</text>
</comment>
<evidence type="ECO:0000256" key="6">
    <source>
        <dbReference type="ARBA" id="ARBA00022679"/>
    </source>
</evidence>
<evidence type="ECO:0000313" key="11">
    <source>
        <dbReference type="EMBL" id="PTN09507.1"/>
    </source>
</evidence>
<dbReference type="PANTHER" id="PTHR32438:SF5">
    <property type="entry name" value="4-ALPHA-GLUCANOTRANSFERASE DPE1, CHLOROPLASTIC_AMYLOPLASTIC"/>
    <property type="match status" value="1"/>
</dbReference>
<protein>
    <recommendedName>
        <fullName evidence="4 10">4-alpha-glucanotransferase</fullName>
        <ecNumber evidence="3 10">2.4.1.25</ecNumber>
    </recommendedName>
    <alternativeName>
        <fullName evidence="8 10">Amylomaltase</fullName>
    </alternativeName>
    <alternativeName>
        <fullName evidence="9 10">Disproportionating enzyme</fullName>
    </alternativeName>
</protein>
<dbReference type="OrthoDB" id="9811841at2"/>
<dbReference type="NCBIfam" id="TIGR00217">
    <property type="entry name" value="malQ"/>
    <property type="match status" value="1"/>
</dbReference>
<evidence type="ECO:0000256" key="2">
    <source>
        <dbReference type="ARBA" id="ARBA00005684"/>
    </source>
</evidence>
<proteinExistence type="inferred from homology"/>
<evidence type="ECO:0000256" key="10">
    <source>
        <dbReference type="RuleBase" id="RU361207"/>
    </source>
</evidence>
<reference evidence="11 12" key="1">
    <citation type="submission" date="2018-04" db="EMBL/GenBank/DDBJ databases">
        <title>Genomic Encyclopedia of Archaeal and Bacterial Type Strains, Phase II (KMG-II): from individual species to whole genera.</title>
        <authorList>
            <person name="Goeker M."/>
        </authorList>
    </citation>
    <scope>NUCLEOTIDE SEQUENCE [LARGE SCALE GENOMIC DNA]</scope>
    <source>
        <strain evidence="11 12">DSM 28823</strain>
    </source>
</reference>
<dbReference type="Pfam" id="PF02446">
    <property type="entry name" value="Glyco_hydro_77"/>
    <property type="match status" value="1"/>
</dbReference>
<gene>
    <name evidence="11" type="ORF">C8N47_10452</name>
</gene>
<keyword evidence="6 10" id="KW-0808">Transferase</keyword>
<evidence type="ECO:0000256" key="4">
    <source>
        <dbReference type="ARBA" id="ARBA00020295"/>
    </source>
</evidence>
<evidence type="ECO:0000256" key="8">
    <source>
        <dbReference type="ARBA" id="ARBA00031423"/>
    </source>
</evidence>
<dbReference type="Proteomes" id="UP000243525">
    <property type="component" value="Unassembled WGS sequence"/>
</dbReference>
<dbReference type="GO" id="GO:0004134">
    <property type="term" value="F:4-alpha-glucanotransferase activity"/>
    <property type="evidence" value="ECO:0007669"/>
    <property type="project" value="UniProtKB-EC"/>
</dbReference>
<accession>A0A2T5C3X5</accession>
<dbReference type="EC" id="2.4.1.25" evidence="3 10"/>
<organism evidence="11 12">
    <name type="scientific">Mangrovibacterium marinum</name>
    <dbReference type="NCBI Taxonomy" id="1639118"/>
    <lineage>
        <taxon>Bacteria</taxon>
        <taxon>Pseudomonadati</taxon>
        <taxon>Bacteroidota</taxon>
        <taxon>Bacteroidia</taxon>
        <taxon>Marinilabiliales</taxon>
        <taxon>Prolixibacteraceae</taxon>
        <taxon>Mangrovibacterium</taxon>
    </lineage>
</organism>
<evidence type="ECO:0000256" key="1">
    <source>
        <dbReference type="ARBA" id="ARBA00000439"/>
    </source>
</evidence>
<comment type="similarity">
    <text evidence="2 10">Belongs to the disproportionating enzyme family.</text>
</comment>
<sequence length="500" mass="58364">MKEMERSSGVLMHLSSLPNQYGIGTLGKDAWEFVDFLAETNQRLWQILPVGPTGYGNSPYQSYSVFAGNLLFISLEQLVEDGLLEDDRLAQLPEMSVHQVEYDLVLQEKTLVLREAYENFKLNFDDWKEDYYTFLGEHSWWLTDYALFRALKTDNDDLCWNAWPDKLRKRDSHVIDMALLEQDDEVNYHRFVQFIFFRQWFQLKNYANSKGVLIFGDLPLYVSLDSSDVWGNPDIFELDEQGQMTRVGGVPPDYFSETGQYWGCPVFDWDRLAEREYDWWAARIHFNLRMFDLVRIDHFRGLESFWSIPASEETAINGTWVPAKGREMLRLLKTQLGDLPVVAEDLGIITPEVEALRDAFGLPGMKVLQFAFAGDETDVNLPHNYGTNFAVYTGTHDNDTTLGWLKSATKQERKSLKKYYRGSWSSMHHRLLESAWASVARIAIVPMQDLLELDGKHRMNTPGTVENNWEWRMEWKMLKKSQRDFLAELTRKYNRVVNVQ</sequence>
<dbReference type="InterPro" id="IPR003385">
    <property type="entry name" value="Glyco_hydro_77"/>
</dbReference>
<dbReference type="NCBIfam" id="NF011079">
    <property type="entry name" value="PRK14508.1-2"/>
    <property type="match status" value="1"/>
</dbReference>
<dbReference type="PANTHER" id="PTHR32438">
    <property type="entry name" value="4-ALPHA-GLUCANOTRANSFERASE DPE1, CHLOROPLASTIC/AMYLOPLASTIC"/>
    <property type="match status" value="1"/>
</dbReference>
<keyword evidence="7 10" id="KW-0119">Carbohydrate metabolism</keyword>
<name>A0A2T5C3X5_9BACT</name>
<evidence type="ECO:0000256" key="3">
    <source>
        <dbReference type="ARBA" id="ARBA00012560"/>
    </source>
</evidence>
<dbReference type="AlphaFoldDB" id="A0A2T5C3X5"/>
<dbReference type="SUPFAM" id="SSF51445">
    <property type="entry name" value="(Trans)glycosidases"/>
    <property type="match status" value="1"/>
</dbReference>
<evidence type="ECO:0000256" key="7">
    <source>
        <dbReference type="ARBA" id="ARBA00023277"/>
    </source>
</evidence>
<evidence type="ECO:0000313" key="12">
    <source>
        <dbReference type="Proteomes" id="UP000243525"/>
    </source>
</evidence>
<dbReference type="GO" id="GO:0005975">
    <property type="term" value="P:carbohydrate metabolic process"/>
    <property type="evidence" value="ECO:0007669"/>
    <property type="project" value="InterPro"/>
</dbReference>